<dbReference type="InterPro" id="IPR046347">
    <property type="entry name" value="bZIP_sf"/>
</dbReference>
<comment type="subcellular location">
    <subcellularLocation>
        <location evidence="2">Cytoplasm</location>
    </subcellularLocation>
    <subcellularLocation>
        <location evidence="1">Nucleus</location>
    </subcellularLocation>
</comment>
<feature type="compositionally biased region" description="Low complexity" evidence="4">
    <location>
        <begin position="228"/>
        <end position="238"/>
    </location>
</feature>
<feature type="compositionally biased region" description="Low complexity" evidence="4">
    <location>
        <begin position="405"/>
        <end position="416"/>
    </location>
</feature>
<dbReference type="GO" id="GO:0001228">
    <property type="term" value="F:DNA-binding transcription activator activity, RNA polymerase II-specific"/>
    <property type="evidence" value="ECO:0007669"/>
    <property type="project" value="TreeGrafter"/>
</dbReference>
<feature type="compositionally biased region" description="Low complexity" evidence="4">
    <location>
        <begin position="62"/>
        <end position="84"/>
    </location>
</feature>
<dbReference type="Proteomes" id="UP001218218">
    <property type="component" value="Unassembled WGS sequence"/>
</dbReference>
<feature type="compositionally biased region" description="Polar residues" evidence="4">
    <location>
        <begin position="395"/>
        <end position="404"/>
    </location>
</feature>
<feature type="region of interest" description="Disordered" evidence="4">
    <location>
        <begin position="38"/>
        <end position="163"/>
    </location>
</feature>
<dbReference type="Gene3D" id="1.20.5.170">
    <property type="match status" value="1"/>
</dbReference>
<evidence type="ECO:0000256" key="4">
    <source>
        <dbReference type="SAM" id="MobiDB-lite"/>
    </source>
</evidence>
<dbReference type="Pfam" id="PF00170">
    <property type="entry name" value="bZIP_1"/>
    <property type="match status" value="1"/>
</dbReference>
<dbReference type="SUPFAM" id="SSF111430">
    <property type="entry name" value="YAP1 redox domain"/>
    <property type="match status" value="1"/>
</dbReference>
<evidence type="ECO:0000256" key="1">
    <source>
        <dbReference type="ARBA" id="ARBA00004123"/>
    </source>
</evidence>
<dbReference type="PANTHER" id="PTHR40621:SF6">
    <property type="entry name" value="AP-1-LIKE TRANSCRIPTION FACTOR YAP1-RELATED"/>
    <property type="match status" value="1"/>
</dbReference>
<dbReference type="PANTHER" id="PTHR40621">
    <property type="entry name" value="TRANSCRIPTION FACTOR KAPC-RELATED"/>
    <property type="match status" value="1"/>
</dbReference>
<feature type="compositionally biased region" description="Basic and acidic residues" evidence="4">
    <location>
        <begin position="136"/>
        <end position="163"/>
    </location>
</feature>
<dbReference type="GO" id="GO:0033554">
    <property type="term" value="P:cellular response to stress"/>
    <property type="evidence" value="ECO:0007669"/>
    <property type="project" value="UniProtKB-ARBA"/>
</dbReference>
<evidence type="ECO:0000313" key="6">
    <source>
        <dbReference type="EMBL" id="KAJ7356683.1"/>
    </source>
</evidence>
<feature type="region of interest" description="Disordered" evidence="4">
    <location>
        <begin position="310"/>
        <end position="333"/>
    </location>
</feature>
<name>A0AAD7AEL5_9AGAR</name>
<dbReference type="CDD" id="cd14688">
    <property type="entry name" value="bZIP_YAP"/>
    <property type="match status" value="1"/>
</dbReference>
<accession>A0AAD7AEL5</accession>
<dbReference type="PROSITE" id="PS00036">
    <property type="entry name" value="BZIP_BASIC"/>
    <property type="match status" value="1"/>
</dbReference>
<evidence type="ECO:0000256" key="3">
    <source>
        <dbReference type="ARBA" id="ARBA00023242"/>
    </source>
</evidence>
<evidence type="ECO:0000256" key="2">
    <source>
        <dbReference type="ARBA" id="ARBA00004496"/>
    </source>
</evidence>
<organism evidence="6 7">
    <name type="scientific">Mycena albidolilacea</name>
    <dbReference type="NCBI Taxonomy" id="1033008"/>
    <lineage>
        <taxon>Eukaryota</taxon>
        <taxon>Fungi</taxon>
        <taxon>Dikarya</taxon>
        <taxon>Basidiomycota</taxon>
        <taxon>Agaricomycotina</taxon>
        <taxon>Agaricomycetes</taxon>
        <taxon>Agaricomycetidae</taxon>
        <taxon>Agaricales</taxon>
        <taxon>Marasmiineae</taxon>
        <taxon>Mycenaceae</taxon>
        <taxon>Mycena</taxon>
    </lineage>
</organism>
<keyword evidence="3" id="KW-0539">Nucleus</keyword>
<feature type="region of interest" description="Disordered" evidence="4">
    <location>
        <begin position="228"/>
        <end position="247"/>
    </location>
</feature>
<protein>
    <recommendedName>
        <fullName evidence="5">BZIP domain-containing protein</fullName>
    </recommendedName>
</protein>
<evidence type="ECO:0000313" key="7">
    <source>
        <dbReference type="Proteomes" id="UP001218218"/>
    </source>
</evidence>
<feature type="compositionally biased region" description="Basic and acidic residues" evidence="4">
    <location>
        <begin position="85"/>
        <end position="98"/>
    </location>
</feature>
<dbReference type="InterPro" id="IPR004827">
    <property type="entry name" value="bZIP"/>
</dbReference>
<dbReference type="GO" id="GO:0005737">
    <property type="term" value="C:cytoplasm"/>
    <property type="evidence" value="ECO:0007669"/>
    <property type="project" value="UniProtKB-SubCell"/>
</dbReference>
<reference evidence="6" key="1">
    <citation type="submission" date="2023-03" db="EMBL/GenBank/DDBJ databases">
        <title>Massive genome expansion in bonnet fungi (Mycena s.s.) driven by repeated elements and novel gene families across ecological guilds.</title>
        <authorList>
            <consortium name="Lawrence Berkeley National Laboratory"/>
            <person name="Harder C.B."/>
            <person name="Miyauchi S."/>
            <person name="Viragh M."/>
            <person name="Kuo A."/>
            <person name="Thoen E."/>
            <person name="Andreopoulos B."/>
            <person name="Lu D."/>
            <person name="Skrede I."/>
            <person name="Drula E."/>
            <person name="Henrissat B."/>
            <person name="Morin E."/>
            <person name="Kohler A."/>
            <person name="Barry K."/>
            <person name="LaButti K."/>
            <person name="Morin E."/>
            <person name="Salamov A."/>
            <person name="Lipzen A."/>
            <person name="Mereny Z."/>
            <person name="Hegedus B."/>
            <person name="Baldrian P."/>
            <person name="Stursova M."/>
            <person name="Weitz H."/>
            <person name="Taylor A."/>
            <person name="Grigoriev I.V."/>
            <person name="Nagy L.G."/>
            <person name="Martin F."/>
            <person name="Kauserud H."/>
        </authorList>
    </citation>
    <scope>NUCLEOTIDE SEQUENCE</scope>
    <source>
        <strain evidence="6">CBHHK002</strain>
    </source>
</reference>
<dbReference type="SMART" id="SM00338">
    <property type="entry name" value="BRLZ"/>
    <property type="match status" value="1"/>
</dbReference>
<sequence length="549" mass="58569">MDTYPTEISPLWDLSQASSFSQLPDDDFLALLQKQFPTSAGSYGDFGGMPNGVNPQTISRYPLPTLTPPSEDSSPSPPQQSGSKSPEDEHDLKRKASDDDLSDGPSQKTQHTSGNGKKGTGTRRKSSGGGGNANPDETRLMKRKEQNRAAQRAFRERKEKHVKDLEDKVAALEAKNDAATSENENLRDLLSRLQNENVMLKESSFTFSVPKSGGVPGVSASGSIYVRSPSASLPASSPQTNSSNPLDFSSLTTFDPGMLSLLDDTPQQTATDGVMQMDFGFGESSGVPPKSYTTIASNPMFTSFVSAFDSQQGLSPPAPRPAESSSSGTAAPSPFNFDIGSLSAWSTPNPDNGAFDDLFGGFMGGNPVDYNDFNVLLANSPGSSISPVAHHASLNNMAGRSPANSTTSSSTSSKSSDPLFNTPRESSSSDMDDETECPKTREEARTRIARSAASPFASEAPSVRKADSIFGPSVMCEGSAFPSTQQSEKNMEILTAWRTVTSDPKFKDSDLADLCSEFSNKARCDGTKVVLEPQGVRNIIESLGQKHRK</sequence>
<proteinExistence type="predicted"/>
<dbReference type="InterPro" id="IPR050936">
    <property type="entry name" value="AP-1-like"/>
</dbReference>
<comment type="caution">
    <text evidence="6">The sequence shown here is derived from an EMBL/GenBank/DDBJ whole genome shotgun (WGS) entry which is preliminary data.</text>
</comment>
<feature type="domain" description="BZIP" evidence="5">
    <location>
        <begin position="137"/>
        <end position="200"/>
    </location>
</feature>
<dbReference type="AlphaFoldDB" id="A0AAD7AEL5"/>
<dbReference type="EMBL" id="JARIHO010000008">
    <property type="protein sequence ID" value="KAJ7356683.1"/>
    <property type="molecule type" value="Genomic_DNA"/>
</dbReference>
<gene>
    <name evidence="6" type="ORF">DFH08DRAFT_462666</name>
</gene>
<dbReference type="GO" id="GO:0090575">
    <property type="term" value="C:RNA polymerase II transcription regulator complex"/>
    <property type="evidence" value="ECO:0007669"/>
    <property type="project" value="TreeGrafter"/>
</dbReference>
<keyword evidence="7" id="KW-1185">Reference proteome</keyword>
<dbReference type="InterPro" id="IPR023167">
    <property type="entry name" value="Yap1_redox_dom_sf"/>
</dbReference>
<evidence type="ECO:0000259" key="5">
    <source>
        <dbReference type="PROSITE" id="PS50217"/>
    </source>
</evidence>
<feature type="region of interest" description="Disordered" evidence="4">
    <location>
        <begin position="395"/>
        <end position="444"/>
    </location>
</feature>
<dbReference type="PROSITE" id="PS50217">
    <property type="entry name" value="BZIP"/>
    <property type="match status" value="1"/>
</dbReference>
<dbReference type="Gene3D" id="1.10.238.100">
    <property type="entry name" value="YAP1 redox domain. Chain B"/>
    <property type="match status" value="1"/>
</dbReference>
<dbReference type="GO" id="GO:0000976">
    <property type="term" value="F:transcription cis-regulatory region binding"/>
    <property type="evidence" value="ECO:0007669"/>
    <property type="project" value="InterPro"/>
</dbReference>
<dbReference type="SUPFAM" id="SSF57959">
    <property type="entry name" value="Leucine zipper domain"/>
    <property type="match status" value="1"/>
</dbReference>